<keyword evidence="1" id="KW-1133">Transmembrane helix</keyword>
<proteinExistence type="predicted"/>
<sequence>MTPRIFRPSCRSVAALVSATTSLIFLATLDLRNIFEPLPQPHQAGSSLKDLGRDSAFLDVEYNSGLYKREDICNETFPGRYSQTCSPSETLCCIIPGASRPACVTILGYGFCCTEYV</sequence>
<evidence type="ECO:0000256" key="1">
    <source>
        <dbReference type="SAM" id="Phobius"/>
    </source>
</evidence>
<keyword evidence="1" id="KW-0472">Membrane</keyword>
<evidence type="ECO:0000313" key="2">
    <source>
        <dbReference type="EMBL" id="OCK79924.1"/>
    </source>
</evidence>
<evidence type="ECO:0000313" key="3">
    <source>
        <dbReference type="Proteomes" id="UP000250266"/>
    </source>
</evidence>
<dbReference type="EMBL" id="KV744982">
    <property type="protein sequence ID" value="OCK79924.1"/>
    <property type="molecule type" value="Genomic_DNA"/>
</dbReference>
<keyword evidence="1" id="KW-0812">Transmembrane</keyword>
<name>A0A8E2JFC5_9PEZI</name>
<gene>
    <name evidence="2" type="ORF">K432DRAFT_55798</name>
</gene>
<organism evidence="2 3">
    <name type="scientific">Lepidopterella palustris CBS 459.81</name>
    <dbReference type="NCBI Taxonomy" id="1314670"/>
    <lineage>
        <taxon>Eukaryota</taxon>
        <taxon>Fungi</taxon>
        <taxon>Dikarya</taxon>
        <taxon>Ascomycota</taxon>
        <taxon>Pezizomycotina</taxon>
        <taxon>Dothideomycetes</taxon>
        <taxon>Pleosporomycetidae</taxon>
        <taxon>Mytilinidiales</taxon>
        <taxon>Argynnaceae</taxon>
        <taxon>Lepidopterella</taxon>
    </lineage>
</organism>
<dbReference type="AlphaFoldDB" id="A0A8E2JFC5"/>
<accession>A0A8E2JFC5</accession>
<dbReference type="Proteomes" id="UP000250266">
    <property type="component" value="Unassembled WGS sequence"/>
</dbReference>
<keyword evidence="3" id="KW-1185">Reference proteome</keyword>
<dbReference type="OrthoDB" id="3937830at2759"/>
<protein>
    <submittedName>
        <fullName evidence="2">Uncharacterized protein</fullName>
    </submittedName>
</protein>
<reference evidence="2 3" key="1">
    <citation type="journal article" date="2016" name="Nat. Commun.">
        <title>Ectomycorrhizal ecology is imprinted in the genome of the dominant symbiotic fungus Cenococcum geophilum.</title>
        <authorList>
            <consortium name="DOE Joint Genome Institute"/>
            <person name="Peter M."/>
            <person name="Kohler A."/>
            <person name="Ohm R.A."/>
            <person name="Kuo A."/>
            <person name="Krutzmann J."/>
            <person name="Morin E."/>
            <person name="Arend M."/>
            <person name="Barry K.W."/>
            <person name="Binder M."/>
            <person name="Choi C."/>
            <person name="Clum A."/>
            <person name="Copeland A."/>
            <person name="Grisel N."/>
            <person name="Haridas S."/>
            <person name="Kipfer T."/>
            <person name="LaButti K."/>
            <person name="Lindquist E."/>
            <person name="Lipzen A."/>
            <person name="Maire R."/>
            <person name="Meier B."/>
            <person name="Mihaltcheva S."/>
            <person name="Molinier V."/>
            <person name="Murat C."/>
            <person name="Poggeler S."/>
            <person name="Quandt C.A."/>
            <person name="Sperisen C."/>
            <person name="Tritt A."/>
            <person name="Tisserant E."/>
            <person name="Crous P.W."/>
            <person name="Henrissat B."/>
            <person name="Nehls U."/>
            <person name="Egli S."/>
            <person name="Spatafora J.W."/>
            <person name="Grigoriev I.V."/>
            <person name="Martin F.M."/>
        </authorList>
    </citation>
    <scope>NUCLEOTIDE SEQUENCE [LARGE SCALE GENOMIC DNA]</scope>
    <source>
        <strain evidence="2 3">CBS 459.81</strain>
    </source>
</reference>
<feature type="transmembrane region" description="Helical" evidence="1">
    <location>
        <begin position="12"/>
        <end position="29"/>
    </location>
</feature>